<reference evidence="2 3" key="1">
    <citation type="journal article" date="2024" name="Microbiol. Resour. Announc.">
        <title>Genome annotations for the ascomycete fungi Trichoderma harzianum, Trichoderma aggressivum, and Purpureocillium lilacinum.</title>
        <authorList>
            <person name="Beijen E.P.W."/>
            <person name="Ohm R.A."/>
        </authorList>
    </citation>
    <scope>NUCLEOTIDE SEQUENCE [LARGE SCALE GENOMIC DNA]</scope>
    <source>
        <strain evidence="2 3">CBS 150709</strain>
    </source>
</reference>
<feature type="region of interest" description="Disordered" evidence="1">
    <location>
        <begin position="1"/>
        <end position="27"/>
    </location>
</feature>
<dbReference type="Proteomes" id="UP001287286">
    <property type="component" value="Unassembled WGS sequence"/>
</dbReference>
<evidence type="ECO:0000256" key="1">
    <source>
        <dbReference type="SAM" id="MobiDB-lite"/>
    </source>
</evidence>
<dbReference type="EMBL" id="JAWRVI010000187">
    <property type="protein sequence ID" value="KAK4072822.1"/>
    <property type="molecule type" value="Genomic_DNA"/>
</dbReference>
<evidence type="ECO:0000313" key="3">
    <source>
        <dbReference type="Proteomes" id="UP001287286"/>
    </source>
</evidence>
<keyword evidence="3" id="KW-1185">Reference proteome</keyword>
<protein>
    <submittedName>
        <fullName evidence="2">Uncharacterized protein</fullName>
    </submittedName>
</protein>
<accession>A0ABR0BEK1</accession>
<gene>
    <name evidence="2" type="ORF">Purlil1_13244</name>
</gene>
<comment type="caution">
    <text evidence="2">The sequence shown here is derived from an EMBL/GenBank/DDBJ whole genome shotgun (WGS) entry which is preliminary data.</text>
</comment>
<name>A0ABR0BEK1_PURLI</name>
<proteinExistence type="predicted"/>
<evidence type="ECO:0000313" key="2">
    <source>
        <dbReference type="EMBL" id="KAK4072822.1"/>
    </source>
</evidence>
<sequence>MSADDDGPLSRGGTPVVDGGRRRQHLTSREVDCPVPTTYSQRDGCRGMEPCADTSPGAMCRCVHERCCAHAGCACLAHDFECGAWTLVRLRSKRFLMPSRVQRLVTDRMGGRGTSTRWFMLVPDVTRAESPFVSLVLVRTSPALAGMGCPDAESQGSPVVGELAEDVQCEMWRLTCRDGRLVADAERWLEMLQPDDGTVSLLDAGLVDRLGWRCSWRRRRAMRRTRSPE</sequence>
<organism evidence="2 3">
    <name type="scientific">Purpureocillium lilacinum</name>
    <name type="common">Paecilomyces lilacinus</name>
    <dbReference type="NCBI Taxonomy" id="33203"/>
    <lineage>
        <taxon>Eukaryota</taxon>
        <taxon>Fungi</taxon>
        <taxon>Dikarya</taxon>
        <taxon>Ascomycota</taxon>
        <taxon>Pezizomycotina</taxon>
        <taxon>Sordariomycetes</taxon>
        <taxon>Hypocreomycetidae</taxon>
        <taxon>Hypocreales</taxon>
        <taxon>Ophiocordycipitaceae</taxon>
        <taxon>Purpureocillium</taxon>
    </lineage>
</organism>